<organism evidence="1 2">
    <name type="scientific">Hypoxylon rubiginosum</name>
    <dbReference type="NCBI Taxonomy" id="110542"/>
    <lineage>
        <taxon>Eukaryota</taxon>
        <taxon>Fungi</taxon>
        <taxon>Dikarya</taxon>
        <taxon>Ascomycota</taxon>
        <taxon>Pezizomycotina</taxon>
        <taxon>Sordariomycetes</taxon>
        <taxon>Xylariomycetidae</taxon>
        <taxon>Xylariales</taxon>
        <taxon>Hypoxylaceae</taxon>
        <taxon>Hypoxylon</taxon>
    </lineage>
</organism>
<evidence type="ECO:0000313" key="1">
    <source>
        <dbReference type="EMBL" id="KAI6093081.1"/>
    </source>
</evidence>
<reference evidence="1 2" key="1">
    <citation type="journal article" date="2022" name="New Phytol.">
        <title>Ecological generalism drives hyperdiversity of secondary metabolite gene clusters in xylarialean endophytes.</title>
        <authorList>
            <person name="Franco M.E.E."/>
            <person name="Wisecaver J.H."/>
            <person name="Arnold A.E."/>
            <person name="Ju Y.M."/>
            <person name="Slot J.C."/>
            <person name="Ahrendt S."/>
            <person name="Moore L.P."/>
            <person name="Eastman K.E."/>
            <person name="Scott K."/>
            <person name="Konkel Z."/>
            <person name="Mondo S.J."/>
            <person name="Kuo A."/>
            <person name="Hayes R.D."/>
            <person name="Haridas S."/>
            <person name="Andreopoulos B."/>
            <person name="Riley R."/>
            <person name="LaButti K."/>
            <person name="Pangilinan J."/>
            <person name="Lipzen A."/>
            <person name="Amirebrahimi M."/>
            <person name="Yan J."/>
            <person name="Adam C."/>
            <person name="Keymanesh K."/>
            <person name="Ng V."/>
            <person name="Louie K."/>
            <person name="Northen T."/>
            <person name="Drula E."/>
            <person name="Henrissat B."/>
            <person name="Hsieh H.M."/>
            <person name="Youens-Clark K."/>
            <person name="Lutzoni F."/>
            <person name="Miadlikowska J."/>
            <person name="Eastwood D.C."/>
            <person name="Hamelin R.C."/>
            <person name="Grigoriev I.V."/>
            <person name="U'Ren J.M."/>
        </authorList>
    </citation>
    <scope>NUCLEOTIDE SEQUENCE [LARGE SCALE GENOMIC DNA]</scope>
    <source>
        <strain evidence="1 2">ER1909</strain>
    </source>
</reference>
<sequence>MAVQGGAEEDVYATLLLNDTYLPGALVLAHSLRDAGTSKRLAVLVTLDNVSAEVITELKAVYNYVIPVSRIRNSDPANLHLMNRADLHSAFTKIALWKQTQFRKIVYIDSDVVAYRAPDELFDISHPFSAAPDIGWPDLFNTGVMVLTPNLADYYAMIAMAERNVSFDGADQGLINMHFKNNYNRISFTYNVTPSGHYQYVPAYRHFQSGINMVHFIGSEKPWFKGRPASSSNGSGSGSSPYDQMISKWWNVYDKHYGVPKPNPASSSTRGPTNTATATATQPVPELVQYFTKGEYQPNASHVQTTGELYRGDHQDHQQYPQHAPPGAHSYEHEYHEQFHPQSTPQHGTHEYHHHDDHGHHDHHDHQHHAHHEHHGHVEAQSGAPAPQLEHSTSSAALSSSHTHPGGTHAEAREEQVSEPHYGAHSPREPEQKPPPFQPTMSSWDAQRASPPSDSKPEAMNFPSIVYEMSQEATPFVAPERYPSPPRDMWYEVPKERPAPPSEPPKPIFPWEEHRSPPSRVFPDDVHRQQESSVDESQTPTGVPWSDAAGQPSTESSIVTDASTVEPKSEPDTPTTPTIRITPSDPWTSFTLTNAWDDDPQIERYVDKIQKHRRTRSLKSPGALGLGSLGEGVDEIAWRRRGSKLTDFPSEDERPSLPVTPAPIRRPKFWGGGPGIGFDDEDDQLLPAAEGVPAQTEWVCVHGNRWTPADCLCELTNVLRYHKDPVAQLQKLARQQSEALLRRLGTGGRDNQFRDSSDLPPRPQPFGSEELVSPTYVAQSAKVLSPQPVKGSASSSAVRSIESHLEATPRTAPIGSNPLAGIPGVSAIPGPSYAGPGAAFEKGENIITEDTPTPRATIALLSPREAKFTDMAEPSYTGPGPVFEKDEFMPLEETS</sequence>
<name>A0ACC0DKZ0_9PEZI</name>
<keyword evidence="2" id="KW-1185">Reference proteome</keyword>
<proteinExistence type="predicted"/>
<evidence type="ECO:0000313" key="2">
    <source>
        <dbReference type="Proteomes" id="UP001497680"/>
    </source>
</evidence>
<gene>
    <name evidence="1" type="ORF">F4821DRAFT_222039</name>
</gene>
<accession>A0ACC0DKZ0</accession>
<dbReference type="EMBL" id="MU394281">
    <property type="protein sequence ID" value="KAI6093081.1"/>
    <property type="molecule type" value="Genomic_DNA"/>
</dbReference>
<dbReference type="Proteomes" id="UP001497680">
    <property type="component" value="Unassembled WGS sequence"/>
</dbReference>
<comment type="caution">
    <text evidence="1">The sequence shown here is derived from an EMBL/GenBank/DDBJ whole genome shotgun (WGS) entry which is preliminary data.</text>
</comment>
<protein>
    <submittedName>
        <fullName evidence="1">Glycosyltransferase family 8 protein</fullName>
    </submittedName>
</protein>